<protein>
    <submittedName>
        <fullName evidence="5">AraC family transcriptional regulator</fullName>
    </submittedName>
</protein>
<evidence type="ECO:0000256" key="2">
    <source>
        <dbReference type="ARBA" id="ARBA00023125"/>
    </source>
</evidence>
<dbReference type="InterPro" id="IPR018060">
    <property type="entry name" value="HTH_AraC"/>
</dbReference>
<dbReference type="PROSITE" id="PS01124">
    <property type="entry name" value="HTH_ARAC_FAMILY_2"/>
    <property type="match status" value="1"/>
</dbReference>
<dbReference type="Proteomes" id="UP000705379">
    <property type="component" value="Unassembled WGS sequence"/>
</dbReference>
<dbReference type="Gene3D" id="1.10.10.60">
    <property type="entry name" value="Homeodomain-like"/>
    <property type="match status" value="2"/>
</dbReference>
<gene>
    <name evidence="5" type="ORF">DYI23_12620</name>
</gene>
<keyword evidence="2" id="KW-0238">DNA-binding</keyword>
<proteinExistence type="predicted"/>
<evidence type="ECO:0000256" key="1">
    <source>
        <dbReference type="ARBA" id="ARBA00023015"/>
    </source>
</evidence>
<dbReference type="GO" id="GO:0003700">
    <property type="term" value="F:DNA-binding transcription factor activity"/>
    <property type="evidence" value="ECO:0007669"/>
    <property type="project" value="InterPro"/>
</dbReference>
<dbReference type="SMART" id="SM00342">
    <property type="entry name" value="HTH_ARAC"/>
    <property type="match status" value="1"/>
</dbReference>
<feature type="domain" description="HTH araC/xylS-type" evidence="4">
    <location>
        <begin position="203"/>
        <end position="301"/>
    </location>
</feature>
<dbReference type="InterPro" id="IPR018062">
    <property type="entry name" value="HTH_AraC-typ_CS"/>
</dbReference>
<dbReference type="AlphaFoldDB" id="A0A944CEA2"/>
<evidence type="ECO:0000313" key="6">
    <source>
        <dbReference type="Proteomes" id="UP000705379"/>
    </source>
</evidence>
<dbReference type="Pfam" id="PF12833">
    <property type="entry name" value="HTH_18"/>
    <property type="match status" value="1"/>
</dbReference>
<evidence type="ECO:0000256" key="3">
    <source>
        <dbReference type="ARBA" id="ARBA00023163"/>
    </source>
</evidence>
<dbReference type="EMBL" id="QTKU01000003">
    <property type="protein sequence ID" value="MBS8261064.1"/>
    <property type="molecule type" value="Genomic_DNA"/>
</dbReference>
<accession>A0A944CEA2</accession>
<dbReference type="InterPro" id="IPR009057">
    <property type="entry name" value="Homeodomain-like_sf"/>
</dbReference>
<dbReference type="PROSITE" id="PS00041">
    <property type="entry name" value="HTH_ARAC_FAMILY_1"/>
    <property type="match status" value="1"/>
</dbReference>
<reference evidence="5" key="2">
    <citation type="journal article" date="2021" name="Microorganisms">
        <title>Bacterial Dimethylsulfoniopropionate Biosynthesis in the East China Sea.</title>
        <authorList>
            <person name="Liu J."/>
            <person name="Zhang Y."/>
            <person name="Liu J."/>
            <person name="Zhong H."/>
            <person name="Williams B.T."/>
            <person name="Zheng Y."/>
            <person name="Curson A.R.J."/>
            <person name="Sun C."/>
            <person name="Sun H."/>
            <person name="Song D."/>
            <person name="Wagner Mackenzie B."/>
            <person name="Bermejo Martinez A."/>
            <person name="Todd J.D."/>
            <person name="Zhang X.H."/>
        </authorList>
    </citation>
    <scope>NUCLEOTIDE SEQUENCE</scope>
    <source>
        <strain evidence="5">AESS21</strain>
    </source>
</reference>
<evidence type="ECO:0000259" key="4">
    <source>
        <dbReference type="PROSITE" id="PS01124"/>
    </source>
</evidence>
<keyword evidence="1" id="KW-0805">Transcription regulation</keyword>
<organism evidence="5 6">
    <name type="scientific">Roseibium polysiphoniae</name>
    <dbReference type="NCBI Taxonomy" id="2571221"/>
    <lineage>
        <taxon>Bacteria</taxon>
        <taxon>Pseudomonadati</taxon>
        <taxon>Pseudomonadota</taxon>
        <taxon>Alphaproteobacteria</taxon>
        <taxon>Hyphomicrobiales</taxon>
        <taxon>Stappiaceae</taxon>
        <taxon>Roseibium</taxon>
    </lineage>
</organism>
<dbReference type="SUPFAM" id="SSF46689">
    <property type="entry name" value="Homeodomain-like"/>
    <property type="match status" value="2"/>
</dbReference>
<name>A0A944CEA2_9HYPH</name>
<dbReference type="InterPro" id="IPR032783">
    <property type="entry name" value="AraC_lig"/>
</dbReference>
<dbReference type="Pfam" id="PF12852">
    <property type="entry name" value="Cupin_6"/>
    <property type="match status" value="1"/>
</dbReference>
<dbReference type="PANTHER" id="PTHR46796:SF7">
    <property type="entry name" value="ARAC FAMILY TRANSCRIPTIONAL REGULATOR"/>
    <property type="match status" value="1"/>
</dbReference>
<comment type="caution">
    <text evidence="5">The sequence shown here is derived from an EMBL/GenBank/DDBJ whole genome shotgun (WGS) entry which is preliminary data.</text>
</comment>
<reference evidence="5" key="1">
    <citation type="submission" date="2018-08" db="EMBL/GenBank/DDBJ databases">
        <authorList>
            <person name="Jin W."/>
            <person name="Wang H."/>
            <person name="Yang Y."/>
            <person name="Li M."/>
            <person name="Liu J."/>
        </authorList>
    </citation>
    <scope>NUCLEOTIDE SEQUENCE</scope>
    <source>
        <strain evidence="5">AESS21</strain>
    </source>
</reference>
<sequence>MLDPLSEVISLLRPQAPYSKLAEASGPFRVRRENVDEVFYCMLLVGRLRLDIDGKAPLELRAGDFVLVPKVTGLTVSSLDPPPPPGLVSRPDFGSDGVARIGRPEGLAETSPEVQQLIGHCSFASPDAELLMSLLPEMVVVRGEGRLETLAALVRDEARADRPARDMVVEHLLQVLLIEAFRSNTQSEATPGLLRGLADPRIGQALRALHHAPDRAWTVPELATEAGLSRSAFFTRFNRIVGVPPMSYLLNWRMTLAKHMLRSGDHGIAEVSDRVGYGSTSAFSTAFTRHVGRPPARFAKAMAAAE</sequence>
<dbReference type="GO" id="GO:0043565">
    <property type="term" value="F:sequence-specific DNA binding"/>
    <property type="evidence" value="ECO:0007669"/>
    <property type="project" value="InterPro"/>
</dbReference>
<dbReference type="PANTHER" id="PTHR46796">
    <property type="entry name" value="HTH-TYPE TRANSCRIPTIONAL ACTIVATOR RHAS-RELATED"/>
    <property type="match status" value="1"/>
</dbReference>
<evidence type="ECO:0000313" key="5">
    <source>
        <dbReference type="EMBL" id="MBS8261064.1"/>
    </source>
</evidence>
<keyword evidence="3" id="KW-0804">Transcription</keyword>
<dbReference type="InterPro" id="IPR050204">
    <property type="entry name" value="AraC_XylS_family_regulators"/>
</dbReference>